<keyword evidence="3" id="KW-1185">Reference proteome</keyword>
<reference evidence="2" key="1">
    <citation type="journal article" date="2022" name="Plant J.">
        <title>Strategies of tolerance reflected in two North American maple genomes.</title>
        <authorList>
            <person name="McEvoy S.L."/>
            <person name="Sezen U.U."/>
            <person name="Trouern-Trend A."/>
            <person name="McMahon S.M."/>
            <person name="Schaberg P.G."/>
            <person name="Yang J."/>
            <person name="Wegrzyn J.L."/>
            <person name="Swenson N.G."/>
        </authorList>
    </citation>
    <scope>NUCLEOTIDE SEQUENCE</scope>
    <source>
        <strain evidence="2">91603</strain>
    </source>
</reference>
<accession>A0AAD5J9Q3</accession>
<evidence type="ECO:0000313" key="2">
    <source>
        <dbReference type="EMBL" id="KAI9192013.1"/>
    </source>
</evidence>
<dbReference type="AlphaFoldDB" id="A0AAD5J9Q3"/>
<feature type="compositionally biased region" description="Low complexity" evidence="1">
    <location>
        <begin position="66"/>
        <end position="78"/>
    </location>
</feature>
<feature type="region of interest" description="Disordered" evidence="1">
    <location>
        <begin position="53"/>
        <end position="89"/>
    </location>
</feature>
<evidence type="ECO:0000256" key="1">
    <source>
        <dbReference type="SAM" id="MobiDB-lite"/>
    </source>
</evidence>
<sequence>MDNKFVNSEYPDYDPFEGVRLERYLRISVASPVSATPLSASPPILTGPRLQASFPVDSSVNSPSIGADSGVGASVGADVEPDSPAATLH</sequence>
<name>A0AAD5J9Q3_ACENE</name>
<evidence type="ECO:0000313" key="3">
    <source>
        <dbReference type="Proteomes" id="UP001064489"/>
    </source>
</evidence>
<proteinExistence type="predicted"/>
<organism evidence="2 3">
    <name type="scientific">Acer negundo</name>
    <name type="common">Box elder</name>
    <dbReference type="NCBI Taxonomy" id="4023"/>
    <lineage>
        <taxon>Eukaryota</taxon>
        <taxon>Viridiplantae</taxon>
        <taxon>Streptophyta</taxon>
        <taxon>Embryophyta</taxon>
        <taxon>Tracheophyta</taxon>
        <taxon>Spermatophyta</taxon>
        <taxon>Magnoliopsida</taxon>
        <taxon>eudicotyledons</taxon>
        <taxon>Gunneridae</taxon>
        <taxon>Pentapetalae</taxon>
        <taxon>rosids</taxon>
        <taxon>malvids</taxon>
        <taxon>Sapindales</taxon>
        <taxon>Sapindaceae</taxon>
        <taxon>Hippocastanoideae</taxon>
        <taxon>Acereae</taxon>
        <taxon>Acer</taxon>
    </lineage>
</organism>
<gene>
    <name evidence="2" type="ORF">LWI28_016953</name>
</gene>
<dbReference type="EMBL" id="JAJSOW010000004">
    <property type="protein sequence ID" value="KAI9192013.1"/>
    <property type="molecule type" value="Genomic_DNA"/>
</dbReference>
<comment type="caution">
    <text evidence="2">The sequence shown here is derived from an EMBL/GenBank/DDBJ whole genome shotgun (WGS) entry which is preliminary data.</text>
</comment>
<protein>
    <submittedName>
        <fullName evidence="2">Uncharacterized protein</fullName>
    </submittedName>
</protein>
<reference evidence="2" key="2">
    <citation type="submission" date="2023-02" db="EMBL/GenBank/DDBJ databases">
        <authorList>
            <person name="Swenson N.G."/>
            <person name="Wegrzyn J.L."/>
            <person name="Mcevoy S.L."/>
        </authorList>
    </citation>
    <scope>NUCLEOTIDE SEQUENCE</scope>
    <source>
        <strain evidence="2">91603</strain>
        <tissue evidence="2">Leaf</tissue>
    </source>
</reference>
<dbReference type="Proteomes" id="UP001064489">
    <property type="component" value="Chromosome 6"/>
</dbReference>